<dbReference type="Pfam" id="PF00069">
    <property type="entry name" value="Pkinase"/>
    <property type="match status" value="1"/>
</dbReference>
<accession>A0A1W7D2T9</accession>
<evidence type="ECO:0000256" key="6">
    <source>
        <dbReference type="ARBA" id="ARBA00022777"/>
    </source>
</evidence>
<dbReference type="FunFam" id="3.30.200.20:FF:000035">
    <property type="entry name" value="Serine/threonine protein kinase Stk1"/>
    <property type="match status" value="1"/>
</dbReference>
<dbReference type="PANTHER" id="PTHR43289">
    <property type="entry name" value="MITOGEN-ACTIVATED PROTEIN KINASE KINASE KINASE 20-RELATED"/>
    <property type="match status" value="1"/>
</dbReference>
<evidence type="ECO:0000256" key="8">
    <source>
        <dbReference type="ARBA" id="ARBA00047899"/>
    </source>
</evidence>
<keyword evidence="12" id="KW-1133">Transmembrane helix</keyword>
<dbReference type="Pfam" id="PF03793">
    <property type="entry name" value="PASTA"/>
    <property type="match status" value="4"/>
</dbReference>
<feature type="transmembrane region" description="Helical" evidence="12">
    <location>
        <begin position="331"/>
        <end position="353"/>
    </location>
</feature>
<feature type="domain" description="PASTA" evidence="14">
    <location>
        <begin position="577"/>
        <end position="646"/>
    </location>
</feature>
<evidence type="ECO:0000256" key="4">
    <source>
        <dbReference type="ARBA" id="ARBA00022737"/>
    </source>
</evidence>
<dbReference type="GO" id="GO:0004674">
    <property type="term" value="F:protein serine/threonine kinase activity"/>
    <property type="evidence" value="ECO:0007669"/>
    <property type="project" value="UniProtKB-KW"/>
</dbReference>
<keyword evidence="4" id="KW-0677">Repeat</keyword>
<feature type="region of interest" description="Disordered" evidence="11">
    <location>
        <begin position="531"/>
        <end position="587"/>
    </location>
</feature>
<dbReference type="FunFam" id="1.10.510.10:FF:000021">
    <property type="entry name" value="Serine/threonine protein kinase"/>
    <property type="match status" value="1"/>
</dbReference>
<keyword evidence="6" id="KW-0418">Kinase</keyword>
<dbReference type="EMBL" id="CP021121">
    <property type="protein sequence ID" value="ARQ71398.1"/>
    <property type="molecule type" value="Genomic_DNA"/>
</dbReference>
<dbReference type="InterPro" id="IPR000719">
    <property type="entry name" value="Prot_kinase_dom"/>
</dbReference>
<dbReference type="Gene3D" id="1.10.510.10">
    <property type="entry name" value="Transferase(Phosphotransferase) domain 1"/>
    <property type="match status" value="1"/>
</dbReference>
<evidence type="ECO:0000256" key="11">
    <source>
        <dbReference type="SAM" id="MobiDB-lite"/>
    </source>
</evidence>
<dbReference type="PROSITE" id="PS00108">
    <property type="entry name" value="PROTEIN_KINASE_ST"/>
    <property type="match status" value="1"/>
</dbReference>
<proteinExistence type="predicted"/>
<feature type="compositionally biased region" description="Low complexity" evidence="11">
    <location>
        <begin position="295"/>
        <end position="314"/>
    </location>
</feature>
<dbReference type="InterPro" id="IPR008271">
    <property type="entry name" value="Ser/Thr_kinase_AS"/>
</dbReference>
<evidence type="ECO:0000256" key="9">
    <source>
        <dbReference type="ARBA" id="ARBA00048679"/>
    </source>
</evidence>
<evidence type="ECO:0000259" key="14">
    <source>
        <dbReference type="PROSITE" id="PS51178"/>
    </source>
</evidence>
<feature type="domain" description="PASTA" evidence="14">
    <location>
        <begin position="361"/>
        <end position="427"/>
    </location>
</feature>
<feature type="compositionally biased region" description="Basic residues" evidence="11">
    <location>
        <begin position="315"/>
        <end position="327"/>
    </location>
</feature>
<keyword evidence="5 10" id="KW-0547">Nucleotide-binding</keyword>
<dbReference type="Proteomes" id="UP000194218">
    <property type="component" value="Chromosome"/>
</dbReference>
<evidence type="ECO:0000256" key="10">
    <source>
        <dbReference type="PROSITE-ProRule" id="PRU10141"/>
    </source>
</evidence>
<feature type="domain" description="PASTA" evidence="14">
    <location>
        <begin position="501"/>
        <end position="566"/>
    </location>
</feature>
<dbReference type="InterPro" id="IPR017441">
    <property type="entry name" value="Protein_kinase_ATP_BS"/>
</dbReference>
<keyword evidence="3" id="KW-0808">Transferase</keyword>
<dbReference type="Gene3D" id="3.30.10.20">
    <property type="match status" value="4"/>
</dbReference>
<organism evidence="15 16">
    <name type="scientific">Streptomyces marincola</name>
    <dbReference type="NCBI Taxonomy" id="2878388"/>
    <lineage>
        <taxon>Bacteria</taxon>
        <taxon>Bacillati</taxon>
        <taxon>Actinomycetota</taxon>
        <taxon>Actinomycetes</taxon>
        <taxon>Kitasatosporales</taxon>
        <taxon>Streptomycetaceae</taxon>
        <taxon>Streptomyces</taxon>
    </lineage>
</organism>
<dbReference type="CDD" id="cd14014">
    <property type="entry name" value="STKc_PknB_like"/>
    <property type="match status" value="1"/>
</dbReference>
<dbReference type="OrthoDB" id="9762169at2"/>
<dbReference type="PROSITE" id="PS50011">
    <property type="entry name" value="PROTEIN_KINASE_DOM"/>
    <property type="match status" value="1"/>
</dbReference>
<feature type="region of interest" description="Disordered" evidence="11">
    <location>
        <begin position="281"/>
        <end position="327"/>
    </location>
</feature>
<comment type="catalytic activity">
    <reaction evidence="8">
        <text>L-threonyl-[protein] + ATP = O-phospho-L-threonyl-[protein] + ADP + H(+)</text>
        <dbReference type="Rhea" id="RHEA:46608"/>
        <dbReference type="Rhea" id="RHEA-COMP:11060"/>
        <dbReference type="Rhea" id="RHEA-COMP:11605"/>
        <dbReference type="ChEBI" id="CHEBI:15378"/>
        <dbReference type="ChEBI" id="CHEBI:30013"/>
        <dbReference type="ChEBI" id="CHEBI:30616"/>
        <dbReference type="ChEBI" id="CHEBI:61977"/>
        <dbReference type="ChEBI" id="CHEBI:456216"/>
        <dbReference type="EC" id="2.7.11.1"/>
    </reaction>
</comment>
<dbReference type="InterPro" id="IPR011009">
    <property type="entry name" value="Kinase-like_dom_sf"/>
</dbReference>
<dbReference type="KEGG" id="smao:CAG99_23495"/>
<dbReference type="InterPro" id="IPR005543">
    <property type="entry name" value="PASTA_dom"/>
</dbReference>
<evidence type="ECO:0000256" key="1">
    <source>
        <dbReference type="ARBA" id="ARBA00012513"/>
    </source>
</evidence>
<feature type="domain" description="Protein kinase" evidence="13">
    <location>
        <begin position="11"/>
        <end position="276"/>
    </location>
</feature>
<dbReference type="CDD" id="cd06577">
    <property type="entry name" value="PASTA_pknB"/>
    <property type="match status" value="4"/>
</dbReference>
<evidence type="ECO:0000256" key="2">
    <source>
        <dbReference type="ARBA" id="ARBA00022527"/>
    </source>
</evidence>
<dbReference type="SMART" id="SM00220">
    <property type="entry name" value="S_TKc"/>
    <property type="match status" value="1"/>
</dbReference>
<feature type="binding site" evidence="10">
    <location>
        <position position="40"/>
    </location>
    <ligand>
        <name>ATP</name>
        <dbReference type="ChEBI" id="CHEBI:30616"/>
    </ligand>
</feature>
<gene>
    <name evidence="15" type="ORF">CAG99_23495</name>
</gene>
<comment type="catalytic activity">
    <reaction evidence="9">
        <text>L-seryl-[protein] + ATP = O-phospho-L-seryl-[protein] + ADP + H(+)</text>
        <dbReference type="Rhea" id="RHEA:17989"/>
        <dbReference type="Rhea" id="RHEA-COMP:9863"/>
        <dbReference type="Rhea" id="RHEA-COMP:11604"/>
        <dbReference type="ChEBI" id="CHEBI:15378"/>
        <dbReference type="ChEBI" id="CHEBI:29999"/>
        <dbReference type="ChEBI" id="CHEBI:30616"/>
        <dbReference type="ChEBI" id="CHEBI:83421"/>
        <dbReference type="ChEBI" id="CHEBI:456216"/>
        <dbReference type="EC" id="2.7.11.1"/>
    </reaction>
</comment>
<evidence type="ECO:0000313" key="15">
    <source>
        <dbReference type="EMBL" id="ARQ71398.1"/>
    </source>
</evidence>
<keyword evidence="12" id="KW-0472">Membrane</keyword>
<dbReference type="GO" id="GO:0045717">
    <property type="term" value="P:negative regulation of fatty acid biosynthetic process"/>
    <property type="evidence" value="ECO:0007669"/>
    <property type="project" value="UniProtKB-ARBA"/>
</dbReference>
<dbReference type="AlphaFoldDB" id="A0A1W7D2T9"/>
<dbReference type="PROSITE" id="PS51178">
    <property type="entry name" value="PASTA"/>
    <property type="match status" value="4"/>
</dbReference>
<evidence type="ECO:0000256" key="5">
    <source>
        <dbReference type="ARBA" id="ARBA00022741"/>
    </source>
</evidence>
<protein>
    <recommendedName>
        <fullName evidence="1">non-specific serine/threonine protein kinase</fullName>
        <ecNumber evidence="1">2.7.11.1</ecNumber>
    </recommendedName>
</protein>
<sequence length="647" mass="67045">MSAPGSVADRYELLGVLGRGGMAEVHLAHDRRLARQVAVKLLLRDLARDTVFQARFRREAQSAASLNHPAVVAVYDTGEDEIEGVPTPFIVMEYAEGSTLRELLSDGPGPPEWGLEMCAGVLEALDYAHAHGIVHRDIKPANVMLTASGRVKVMDFGIARAMGDAGMTMTQTDSVIGTAHYLSPEQARGEQVDTRSDLYSTGCLLHELLTGRPPFTGDSPVAVAYRHVTEEPGPPGGLVPGIPPEVDAIVLKALAKDRHHRYQSAAEMRADIEAVLGGRSPAAAGRAAPEPPTAALPATPASATATLPPVTGAATHHRAGRRRPAPKRNRLPVVLGVLALVLAVAVGAGLYLLNGDDSGGGTADLTVPDLAGLSLEEAEERAAADDFEVAEGGSRPCEAAEDTVCVTSPAAGTEIGPGGLVTLIMSSGSASVEVPDVVGDPVDRAREELEALGLDVVEEHQPTDTDVPVGTVLAQDPGRHAEVEPGSTVTLTVRAEAPPEEPRTEPVPDVTGLPFDEAEAALVAAGFRTGRQDAPGAAPAGEVTGTSPAGGTQHPVGGMVTLLVSTGPQEGEEPPAEGDPVQIPDVSGRPFAEADAALKALGFDTMPSSYPDDTQGCLPEDAVRYTEPPAGESVEPGGRVYLNCYRG</sequence>
<keyword evidence="12" id="KW-0812">Transmembrane</keyword>
<dbReference type="SMART" id="SM00740">
    <property type="entry name" value="PASTA"/>
    <property type="match status" value="4"/>
</dbReference>
<keyword evidence="16" id="KW-1185">Reference proteome</keyword>
<dbReference type="Gene3D" id="3.30.200.20">
    <property type="entry name" value="Phosphorylase Kinase, domain 1"/>
    <property type="match status" value="1"/>
</dbReference>
<name>A0A1W7D2T9_9ACTN</name>
<dbReference type="PANTHER" id="PTHR43289:SF6">
    <property type="entry name" value="SERINE_THREONINE-PROTEIN KINASE NEKL-3"/>
    <property type="match status" value="1"/>
</dbReference>
<dbReference type="NCBIfam" id="NF033483">
    <property type="entry name" value="PknB_PASTA_kin"/>
    <property type="match status" value="1"/>
</dbReference>
<evidence type="ECO:0000256" key="7">
    <source>
        <dbReference type="ARBA" id="ARBA00022840"/>
    </source>
</evidence>
<evidence type="ECO:0000256" key="12">
    <source>
        <dbReference type="SAM" id="Phobius"/>
    </source>
</evidence>
<keyword evidence="7 10" id="KW-0067">ATP-binding</keyword>
<dbReference type="SUPFAM" id="SSF56112">
    <property type="entry name" value="Protein kinase-like (PK-like)"/>
    <property type="match status" value="1"/>
</dbReference>
<keyword evidence="2" id="KW-0723">Serine/threonine-protein kinase</keyword>
<evidence type="ECO:0000259" key="13">
    <source>
        <dbReference type="PROSITE" id="PS50011"/>
    </source>
</evidence>
<dbReference type="RefSeq" id="WP_086161238.1">
    <property type="nucleotide sequence ID" value="NZ_CP021121.1"/>
</dbReference>
<reference evidence="15 16" key="1">
    <citation type="submission" date="2017-05" db="EMBL/GenBank/DDBJ databases">
        <title>Complete genome sequence of Streptomyces sp. SCSIO 03032 revealed the diverse biosynthetic pathways for its bioactive secondary metabolites.</title>
        <authorList>
            <person name="Ma L."/>
            <person name="Zhu Y."/>
            <person name="Zhang W."/>
            <person name="Zhang G."/>
            <person name="Tian X."/>
            <person name="Zhang S."/>
            <person name="Zhang C."/>
        </authorList>
    </citation>
    <scope>NUCLEOTIDE SEQUENCE [LARGE SCALE GENOMIC DNA]</scope>
    <source>
        <strain evidence="15 16">SCSIO 03032</strain>
    </source>
</reference>
<dbReference type="GO" id="GO:0005524">
    <property type="term" value="F:ATP binding"/>
    <property type="evidence" value="ECO:0007669"/>
    <property type="project" value="UniProtKB-UniRule"/>
</dbReference>
<dbReference type="PROSITE" id="PS00107">
    <property type="entry name" value="PROTEIN_KINASE_ATP"/>
    <property type="match status" value="1"/>
</dbReference>
<feature type="domain" description="PASTA" evidence="14">
    <location>
        <begin position="428"/>
        <end position="495"/>
    </location>
</feature>
<evidence type="ECO:0000313" key="16">
    <source>
        <dbReference type="Proteomes" id="UP000194218"/>
    </source>
</evidence>
<evidence type="ECO:0000256" key="3">
    <source>
        <dbReference type="ARBA" id="ARBA00022679"/>
    </source>
</evidence>
<dbReference type="EC" id="2.7.11.1" evidence="1"/>